<protein>
    <recommendedName>
        <fullName evidence="3">F-box domain-containing protein</fullName>
    </recommendedName>
</protein>
<evidence type="ECO:0000313" key="1">
    <source>
        <dbReference type="EMBL" id="KAL1849670.1"/>
    </source>
</evidence>
<sequence length="307" mass="35445">MAQSRGQPSLIEGVPSPPSETIFPFMSLPIEIRLMVYDVGMPEEIHLLGKHGFTGIPPHIRALMRVKLIRKEMLPHFFSRYHFRWMEARAWSGIQPQRDLFKRYVIPFITSLSIHLERPLSANTTHQSSPKHLGDLIKWMRWRSQRSHLYPWHLKRLTLVEAHYVHTRHQFHLLQPPSYHPRLSVSHFSRLPVPLAGGNMHPALETFLTMIPVVPGLESLKIALNYDPGNKVVKAFLERCAGGGAEGALGYRQDVYQEEVFEWCWLKDDQIVHTKVPLAETAVIPHPPLHPPPKELTWTHDMLVDLN</sequence>
<dbReference type="Proteomes" id="UP001583177">
    <property type="component" value="Unassembled WGS sequence"/>
</dbReference>
<proteinExistence type="predicted"/>
<keyword evidence="2" id="KW-1185">Reference proteome</keyword>
<evidence type="ECO:0000313" key="2">
    <source>
        <dbReference type="Proteomes" id="UP001583177"/>
    </source>
</evidence>
<organism evidence="1 2">
    <name type="scientific">Diaporthe australafricana</name>
    <dbReference type="NCBI Taxonomy" id="127596"/>
    <lineage>
        <taxon>Eukaryota</taxon>
        <taxon>Fungi</taxon>
        <taxon>Dikarya</taxon>
        <taxon>Ascomycota</taxon>
        <taxon>Pezizomycotina</taxon>
        <taxon>Sordariomycetes</taxon>
        <taxon>Sordariomycetidae</taxon>
        <taxon>Diaporthales</taxon>
        <taxon>Diaporthaceae</taxon>
        <taxon>Diaporthe</taxon>
    </lineage>
</organism>
<gene>
    <name evidence="1" type="ORF">Daus18300_013171</name>
</gene>
<evidence type="ECO:0008006" key="3">
    <source>
        <dbReference type="Google" id="ProtNLM"/>
    </source>
</evidence>
<dbReference type="EMBL" id="JAWRVE010000196">
    <property type="protein sequence ID" value="KAL1849670.1"/>
    <property type="molecule type" value="Genomic_DNA"/>
</dbReference>
<comment type="caution">
    <text evidence="1">The sequence shown here is derived from an EMBL/GenBank/DDBJ whole genome shotgun (WGS) entry which is preliminary data.</text>
</comment>
<reference evidence="1 2" key="1">
    <citation type="journal article" date="2024" name="IMA Fungus">
        <title>IMA Genome - F19 : A genome assembly and annotation guide to empower mycologists, including annotated draft genome sequences of Ceratocystis pirilliformis, Diaporthe australafricana, Fusarium ophioides, Paecilomyces lecythidis, and Sporothrix stenoceras.</title>
        <authorList>
            <person name="Aylward J."/>
            <person name="Wilson A.M."/>
            <person name="Visagie C.M."/>
            <person name="Spraker J."/>
            <person name="Barnes I."/>
            <person name="Buitendag C."/>
            <person name="Ceriani C."/>
            <person name="Del Mar Angel L."/>
            <person name="du Plessis D."/>
            <person name="Fuchs T."/>
            <person name="Gasser K."/>
            <person name="Kramer D."/>
            <person name="Li W."/>
            <person name="Munsamy K."/>
            <person name="Piso A."/>
            <person name="Price J.L."/>
            <person name="Sonnekus B."/>
            <person name="Thomas C."/>
            <person name="van der Nest A."/>
            <person name="van Dijk A."/>
            <person name="van Heerden A."/>
            <person name="van Vuuren N."/>
            <person name="Yilmaz N."/>
            <person name="Duong T.A."/>
            <person name="van der Merwe N.A."/>
            <person name="Wingfield M.J."/>
            <person name="Wingfield B.D."/>
        </authorList>
    </citation>
    <scope>NUCLEOTIDE SEQUENCE [LARGE SCALE GENOMIC DNA]</scope>
    <source>
        <strain evidence="1 2">CMW 18300</strain>
    </source>
</reference>
<name>A0ABR3VZZ6_9PEZI</name>
<accession>A0ABR3VZZ6</accession>